<evidence type="ECO:0000313" key="3">
    <source>
        <dbReference type="EMBL" id="CAB4014523.1"/>
    </source>
</evidence>
<feature type="compositionally biased region" description="Polar residues" evidence="2">
    <location>
        <begin position="102"/>
        <end position="139"/>
    </location>
</feature>
<evidence type="ECO:0000313" key="4">
    <source>
        <dbReference type="Proteomes" id="UP001152795"/>
    </source>
</evidence>
<accession>A0A6S7IC33</accession>
<reference evidence="3" key="1">
    <citation type="submission" date="2020-04" db="EMBL/GenBank/DDBJ databases">
        <authorList>
            <person name="Alioto T."/>
            <person name="Alioto T."/>
            <person name="Gomez Garrido J."/>
        </authorList>
    </citation>
    <scope>NUCLEOTIDE SEQUENCE</scope>
    <source>
        <strain evidence="3">A484AB</strain>
    </source>
</reference>
<comment type="caution">
    <text evidence="3">The sequence shown here is derived from an EMBL/GenBank/DDBJ whole genome shotgun (WGS) entry which is preliminary data.</text>
</comment>
<dbReference type="OrthoDB" id="5973863at2759"/>
<keyword evidence="4" id="KW-1185">Reference proteome</keyword>
<proteinExistence type="predicted"/>
<gene>
    <name evidence="3" type="ORF">PACLA_8A017376</name>
</gene>
<dbReference type="Proteomes" id="UP001152795">
    <property type="component" value="Unassembled WGS sequence"/>
</dbReference>
<organism evidence="3 4">
    <name type="scientific">Paramuricea clavata</name>
    <name type="common">Red gorgonian</name>
    <name type="synonym">Violescent sea-whip</name>
    <dbReference type="NCBI Taxonomy" id="317549"/>
    <lineage>
        <taxon>Eukaryota</taxon>
        <taxon>Metazoa</taxon>
        <taxon>Cnidaria</taxon>
        <taxon>Anthozoa</taxon>
        <taxon>Octocorallia</taxon>
        <taxon>Malacalcyonacea</taxon>
        <taxon>Plexauridae</taxon>
        <taxon>Paramuricea</taxon>
    </lineage>
</organism>
<protein>
    <submittedName>
        <fullName evidence="3">Uncharacterized protein</fullName>
    </submittedName>
</protein>
<name>A0A6S7IC33_PARCT</name>
<keyword evidence="1" id="KW-0175">Coiled coil</keyword>
<feature type="coiled-coil region" evidence="1">
    <location>
        <begin position="250"/>
        <end position="299"/>
    </location>
</feature>
<dbReference type="EMBL" id="CACRXK020008340">
    <property type="protein sequence ID" value="CAB4014523.1"/>
    <property type="molecule type" value="Genomic_DNA"/>
</dbReference>
<sequence length="318" mass="36017">MSCLKINNEEGQTVGVIPIYCGETTLAKLREEIEYDLEINNFLFVHGGYKFNTSEEMFTNVASVAHEMVNHSAEKIFFCVTIFKRSKLSGECASTKDPADPSKTTIDATGSMASNTTPLTGTPKTDQNNRPCSSTSKVTGSFLRSPTSWEIRGVKIYTQVEIEKAKGMEKKRRVFWNKEAKRICRQTKKSKNEVAKEVNIAWRKHQGTLLLEEESLLQKMQKDASEAEGHECQSQIKCKPGTIQKNFDRIQQHKNTLDQVINEIENTKCGSAIGKKRKLDELSDKKSYLLAEMKKAQDAMRKNLRKSVNFVKDLSNDM</sequence>
<evidence type="ECO:0000256" key="1">
    <source>
        <dbReference type="SAM" id="Coils"/>
    </source>
</evidence>
<feature type="region of interest" description="Disordered" evidence="2">
    <location>
        <begin position="93"/>
        <end position="139"/>
    </location>
</feature>
<dbReference type="AlphaFoldDB" id="A0A6S7IC33"/>
<evidence type="ECO:0000256" key="2">
    <source>
        <dbReference type="SAM" id="MobiDB-lite"/>
    </source>
</evidence>